<evidence type="ECO:0000256" key="1">
    <source>
        <dbReference type="SAM" id="MobiDB-lite"/>
    </source>
</evidence>
<evidence type="ECO:0000313" key="3">
    <source>
        <dbReference type="Proteomes" id="UP000736672"/>
    </source>
</evidence>
<evidence type="ECO:0000313" key="2">
    <source>
        <dbReference type="EMBL" id="KAH7246850.1"/>
    </source>
</evidence>
<dbReference type="AlphaFoldDB" id="A0A9P9GWQ2"/>
<accession>A0A9P9GWQ2</accession>
<name>A0A9P9GWQ2_FUSSL</name>
<feature type="region of interest" description="Disordered" evidence="1">
    <location>
        <begin position="1"/>
        <end position="94"/>
    </location>
</feature>
<feature type="compositionally biased region" description="Basic residues" evidence="1">
    <location>
        <begin position="30"/>
        <end position="39"/>
    </location>
</feature>
<feature type="compositionally biased region" description="Acidic residues" evidence="1">
    <location>
        <begin position="57"/>
        <end position="75"/>
    </location>
</feature>
<dbReference type="Proteomes" id="UP000736672">
    <property type="component" value="Unassembled WGS sequence"/>
</dbReference>
<dbReference type="OrthoDB" id="5069443at2759"/>
<feature type="compositionally biased region" description="Polar residues" evidence="1">
    <location>
        <begin position="13"/>
        <end position="22"/>
    </location>
</feature>
<proteinExistence type="predicted"/>
<organism evidence="2 3">
    <name type="scientific">Fusarium solani</name>
    <name type="common">Filamentous fungus</name>
    <dbReference type="NCBI Taxonomy" id="169388"/>
    <lineage>
        <taxon>Eukaryota</taxon>
        <taxon>Fungi</taxon>
        <taxon>Dikarya</taxon>
        <taxon>Ascomycota</taxon>
        <taxon>Pezizomycotina</taxon>
        <taxon>Sordariomycetes</taxon>
        <taxon>Hypocreomycetidae</taxon>
        <taxon>Hypocreales</taxon>
        <taxon>Nectriaceae</taxon>
        <taxon>Fusarium</taxon>
        <taxon>Fusarium solani species complex</taxon>
    </lineage>
</organism>
<comment type="caution">
    <text evidence="2">The sequence shown here is derived from an EMBL/GenBank/DDBJ whole genome shotgun (WGS) entry which is preliminary data.</text>
</comment>
<feature type="compositionally biased region" description="Basic and acidic residues" evidence="1">
    <location>
        <begin position="76"/>
        <end position="93"/>
    </location>
</feature>
<sequence length="154" mass="18017">MSRRNNRRARSAKPTNRTTESQLAIPKSAKQIKKQKRRDRREAKRNQARNRMREPTVDSDGDIDAISESDADSEQDISHRNTSQEKMDLDRPGPFDLQRLRTAVTSIIKECVEEFGMGSKMNDYMDWQPEPPRPVYLVLWSEMPCYPDGKVRRH</sequence>
<protein>
    <submittedName>
        <fullName evidence="2">Uncharacterized protein</fullName>
    </submittedName>
</protein>
<dbReference type="EMBL" id="JAGTJS010000016">
    <property type="protein sequence ID" value="KAH7246850.1"/>
    <property type="molecule type" value="Genomic_DNA"/>
</dbReference>
<gene>
    <name evidence="2" type="ORF">B0J15DRAFT_75896</name>
</gene>
<reference evidence="2" key="1">
    <citation type="journal article" date="2021" name="Nat. Commun.">
        <title>Genetic determinants of endophytism in the Arabidopsis root mycobiome.</title>
        <authorList>
            <person name="Mesny F."/>
            <person name="Miyauchi S."/>
            <person name="Thiergart T."/>
            <person name="Pickel B."/>
            <person name="Atanasova L."/>
            <person name="Karlsson M."/>
            <person name="Huettel B."/>
            <person name="Barry K.W."/>
            <person name="Haridas S."/>
            <person name="Chen C."/>
            <person name="Bauer D."/>
            <person name="Andreopoulos W."/>
            <person name="Pangilinan J."/>
            <person name="LaButti K."/>
            <person name="Riley R."/>
            <person name="Lipzen A."/>
            <person name="Clum A."/>
            <person name="Drula E."/>
            <person name="Henrissat B."/>
            <person name="Kohler A."/>
            <person name="Grigoriev I.V."/>
            <person name="Martin F.M."/>
            <person name="Hacquard S."/>
        </authorList>
    </citation>
    <scope>NUCLEOTIDE SEQUENCE</scope>
    <source>
        <strain evidence="2">FSSC 5 MPI-SDFR-AT-0091</strain>
    </source>
</reference>
<keyword evidence="3" id="KW-1185">Reference proteome</keyword>
<feature type="compositionally biased region" description="Basic residues" evidence="1">
    <location>
        <begin position="1"/>
        <end position="11"/>
    </location>
</feature>
<feature type="compositionally biased region" description="Basic and acidic residues" evidence="1">
    <location>
        <begin position="40"/>
        <end position="56"/>
    </location>
</feature>